<evidence type="ECO:0000256" key="9">
    <source>
        <dbReference type="PIRSR" id="PIRSR000005-2"/>
    </source>
</evidence>
<feature type="binding site" description="covalent" evidence="8">
    <location>
        <position position="51"/>
    </location>
    <ligand>
        <name>heme c</name>
        <dbReference type="ChEBI" id="CHEBI:61717"/>
        <label>1</label>
    </ligand>
</feature>
<feature type="binding site" description="covalent" evidence="8">
    <location>
        <position position="142"/>
    </location>
    <ligand>
        <name>heme c</name>
        <dbReference type="ChEBI" id="CHEBI:61717"/>
        <label>2</label>
    </ligand>
</feature>
<dbReference type="EMBL" id="JACHLI010000028">
    <property type="protein sequence ID" value="MBB4866521.1"/>
    <property type="molecule type" value="Genomic_DNA"/>
</dbReference>
<feature type="chain" id="PRO_5030742596" evidence="10">
    <location>
        <begin position="18"/>
        <end position="209"/>
    </location>
</feature>
<dbReference type="PANTHER" id="PTHR33751">
    <property type="entry name" value="CBB3-TYPE CYTOCHROME C OXIDASE SUBUNIT FIXP"/>
    <property type="match status" value="1"/>
</dbReference>
<feature type="binding site" description="axial binding residue" evidence="9">
    <location>
        <position position="91"/>
    </location>
    <ligand>
        <name>heme c</name>
        <dbReference type="ChEBI" id="CHEBI:61717"/>
        <label>1</label>
    </ligand>
    <ligandPart>
        <name>Fe</name>
        <dbReference type="ChEBI" id="CHEBI:18248"/>
    </ligandPart>
</feature>
<feature type="signal peptide" evidence="10">
    <location>
        <begin position="1"/>
        <end position="17"/>
    </location>
</feature>
<dbReference type="InterPro" id="IPR009056">
    <property type="entry name" value="Cyt_c-like_dom"/>
</dbReference>
<keyword evidence="2" id="KW-0813">Transport</keyword>
<dbReference type="RefSeq" id="WP_260403275.1">
    <property type="nucleotide sequence ID" value="NZ_JACHLI010000028.1"/>
</dbReference>
<evidence type="ECO:0000259" key="11">
    <source>
        <dbReference type="PROSITE" id="PS51007"/>
    </source>
</evidence>
<feature type="domain" description="Cytochrome c" evidence="11">
    <location>
        <begin position="29"/>
        <end position="114"/>
    </location>
</feature>
<evidence type="ECO:0000256" key="6">
    <source>
        <dbReference type="ARBA" id="ARBA00022982"/>
    </source>
</evidence>
<protein>
    <submittedName>
        <fullName evidence="12">Cytochrome c553</fullName>
    </submittedName>
</protein>
<dbReference type="SUPFAM" id="SSF46626">
    <property type="entry name" value="Cytochrome c"/>
    <property type="match status" value="2"/>
</dbReference>
<evidence type="ECO:0000256" key="3">
    <source>
        <dbReference type="ARBA" id="ARBA00022617"/>
    </source>
</evidence>
<dbReference type="GO" id="GO:0020037">
    <property type="term" value="F:heme binding"/>
    <property type="evidence" value="ECO:0007669"/>
    <property type="project" value="InterPro"/>
</dbReference>
<comment type="PTM">
    <text evidence="8">Binds 2 heme c groups covalently per subunit.</text>
</comment>
<dbReference type="PANTHER" id="PTHR33751:SF9">
    <property type="entry name" value="CYTOCHROME C4"/>
    <property type="match status" value="1"/>
</dbReference>
<feature type="binding site" description="covalent" evidence="8">
    <location>
        <position position="139"/>
    </location>
    <ligand>
        <name>heme c</name>
        <dbReference type="ChEBI" id="CHEBI:61717"/>
        <label>2</label>
    </ligand>
</feature>
<evidence type="ECO:0000256" key="2">
    <source>
        <dbReference type="ARBA" id="ARBA00022448"/>
    </source>
</evidence>
<keyword evidence="5" id="KW-0574">Periplasm</keyword>
<gene>
    <name evidence="12" type="ORF">HNP46_005426</name>
</gene>
<proteinExistence type="predicted"/>
<dbReference type="PIRSF" id="PIRSF000005">
    <property type="entry name" value="Cytochrome_c4"/>
    <property type="match status" value="1"/>
</dbReference>
<keyword evidence="10" id="KW-0732">Signal</keyword>
<evidence type="ECO:0000256" key="10">
    <source>
        <dbReference type="SAM" id="SignalP"/>
    </source>
</evidence>
<dbReference type="GO" id="GO:0042597">
    <property type="term" value="C:periplasmic space"/>
    <property type="evidence" value="ECO:0007669"/>
    <property type="project" value="UniProtKB-SubCell"/>
</dbReference>
<evidence type="ECO:0000256" key="5">
    <source>
        <dbReference type="ARBA" id="ARBA00022764"/>
    </source>
</evidence>
<dbReference type="AlphaFoldDB" id="A0A7W7KPX3"/>
<feature type="binding site" description="covalent" evidence="8">
    <location>
        <position position="48"/>
    </location>
    <ligand>
        <name>heme c</name>
        <dbReference type="ChEBI" id="CHEBI:61717"/>
        <label>1</label>
    </ligand>
</feature>
<dbReference type="InterPro" id="IPR036909">
    <property type="entry name" value="Cyt_c-like_dom_sf"/>
</dbReference>
<evidence type="ECO:0000256" key="7">
    <source>
        <dbReference type="ARBA" id="ARBA00023004"/>
    </source>
</evidence>
<accession>A0A7W7KPX3</accession>
<dbReference type="InterPro" id="IPR050597">
    <property type="entry name" value="Cytochrome_c_Oxidase_Subunit"/>
</dbReference>
<keyword evidence="4 9" id="KW-0479">Metal-binding</keyword>
<feature type="binding site" description="axial binding residue" evidence="9">
    <location>
        <position position="183"/>
    </location>
    <ligand>
        <name>heme c</name>
        <dbReference type="ChEBI" id="CHEBI:61717"/>
        <label>2</label>
    </ligand>
    <ligandPart>
        <name>Fe</name>
        <dbReference type="ChEBI" id="CHEBI:18248"/>
    </ligandPart>
</feature>
<dbReference type="GO" id="GO:0009055">
    <property type="term" value="F:electron transfer activity"/>
    <property type="evidence" value="ECO:0007669"/>
    <property type="project" value="InterPro"/>
</dbReference>
<dbReference type="InterPro" id="IPR024167">
    <property type="entry name" value="Cytochrome_c4-like"/>
</dbReference>
<feature type="binding site" description="axial binding residue" evidence="9">
    <location>
        <position position="143"/>
    </location>
    <ligand>
        <name>heme c</name>
        <dbReference type="ChEBI" id="CHEBI:61717"/>
        <label>2</label>
    </ligand>
    <ligandPart>
        <name>Fe</name>
        <dbReference type="ChEBI" id="CHEBI:18248"/>
    </ligandPart>
</feature>
<evidence type="ECO:0000313" key="12">
    <source>
        <dbReference type="EMBL" id="MBB4866521.1"/>
    </source>
</evidence>
<comment type="subcellular location">
    <subcellularLocation>
        <location evidence="1">Periplasm</location>
    </subcellularLocation>
</comment>
<dbReference type="Proteomes" id="UP000566995">
    <property type="component" value="Unassembled WGS sequence"/>
</dbReference>
<evidence type="ECO:0000256" key="1">
    <source>
        <dbReference type="ARBA" id="ARBA00004418"/>
    </source>
</evidence>
<dbReference type="Pfam" id="PF00034">
    <property type="entry name" value="Cytochrom_C"/>
    <property type="match status" value="1"/>
</dbReference>
<sequence>MGRVVLLWMLLCASAQASEMMDRLAVLEQDPAKREQAYAAAEERILLCSKCHGKDGNSKRDYIPNLAAQNPQYLFDAFEKYVDGQRTDFVMNQAAKLLTLNERVNIAYYFSQQKVLPRTEAAPDPALVEQGAQRFATVCVTCHGAGAMGHDGFPRIAGQPGTYLTHALQRYRDNDPSRAGSPMLGVAALLSDADITALAAYLSQIPAAD</sequence>
<name>A0A7W7KPX3_PSENT</name>
<evidence type="ECO:0000256" key="4">
    <source>
        <dbReference type="ARBA" id="ARBA00022723"/>
    </source>
</evidence>
<comment type="caution">
    <text evidence="12">The sequence shown here is derived from an EMBL/GenBank/DDBJ whole genome shotgun (WGS) entry which is preliminary data.</text>
</comment>
<evidence type="ECO:0000313" key="13">
    <source>
        <dbReference type="Proteomes" id="UP000566995"/>
    </source>
</evidence>
<dbReference type="Gene3D" id="1.10.760.10">
    <property type="entry name" value="Cytochrome c-like domain"/>
    <property type="match status" value="2"/>
</dbReference>
<reference evidence="12 13" key="1">
    <citation type="submission" date="2020-08" db="EMBL/GenBank/DDBJ databases">
        <title>Functional genomics of gut bacteria from endangered species of beetles.</title>
        <authorList>
            <person name="Carlos-Shanley C."/>
        </authorList>
    </citation>
    <scope>NUCLEOTIDE SEQUENCE [LARGE SCALE GENOMIC DNA]</scope>
    <source>
        <strain evidence="12 13">S00179</strain>
    </source>
</reference>
<dbReference type="GO" id="GO:0005506">
    <property type="term" value="F:iron ion binding"/>
    <property type="evidence" value="ECO:0007669"/>
    <property type="project" value="InterPro"/>
</dbReference>
<feature type="domain" description="Cytochrome c" evidence="11">
    <location>
        <begin position="126"/>
        <end position="206"/>
    </location>
</feature>
<keyword evidence="7 9" id="KW-0408">Iron</keyword>
<keyword evidence="6" id="KW-0249">Electron transport</keyword>
<dbReference type="PROSITE" id="PS51007">
    <property type="entry name" value="CYTC"/>
    <property type="match status" value="2"/>
</dbReference>
<evidence type="ECO:0000256" key="8">
    <source>
        <dbReference type="PIRSR" id="PIRSR000005-1"/>
    </source>
</evidence>
<feature type="binding site" description="axial binding residue" evidence="9">
    <location>
        <position position="52"/>
    </location>
    <ligand>
        <name>heme c</name>
        <dbReference type="ChEBI" id="CHEBI:61717"/>
        <label>1</label>
    </ligand>
    <ligandPart>
        <name>Fe</name>
        <dbReference type="ChEBI" id="CHEBI:18248"/>
    </ligandPart>
</feature>
<organism evidence="12 13">
    <name type="scientific">Pseudomonas nitroreducens</name>
    <dbReference type="NCBI Taxonomy" id="46680"/>
    <lineage>
        <taxon>Bacteria</taxon>
        <taxon>Pseudomonadati</taxon>
        <taxon>Pseudomonadota</taxon>
        <taxon>Gammaproteobacteria</taxon>
        <taxon>Pseudomonadales</taxon>
        <taxon>Pseudomonadaceae</taxon>
        <taxon>Pseudomonas</taxon>
    </lineage>
</organism>
<keyword evidence="3 8" id="KW-0349">Heme</keyword>